<evidence type="ECO:0000259" key="1">
    <source>
        <dbReference type="Pfam" id="PF00534"/>
    </source>
</evidence>
<dbReference type="PANTHER" id="PTHR45947:SF3">
    <property type="entry name" value="SULFOQUINOVOSYL TRANSFERASE SQD2"/>
    <property type="match status" value="1"/>
</dbReference>
<dbReference type="SUPFAM" id="SSF53756">
    <property type="entry name" value="UDP-Glycosyltransferase/glycogen phosphorylase"/>
    <property type="match status" value="1"/>
</dbReference>
<gene>
    <name evidence="2" type="ORF">K0B96_06920</name>
</gene>
<dbReference type="Proteomes" id="UP000825051">
    <property type="component" value="Chromosome"/>
</dbReference>
<evidence type="ECO:0000313" key="3">
    <source>
        <dbReference type="Proteomes" id="UP000825051"/>
    </source>
</evidence>
<dbReference type="InterPro" id="IPR001296">
    <property type="entry name" value="Glyco_trans_1"/>
</dbReference>
<keyword evidence="3" id="KW-1185">Reference proteome</keyword>
<proteinExistence type="predicted"/>
<dbReference type="PANTHER" id="PTHR45947">
    <property type="entry name" value="SULFOQUINOVOSYL TRANSFERASE SQD2"/>
    <property type="match status" value="1"/>
</dbReference>
<dbReference type="RefSeq" id="WP_220165372.1">
    <property type="nucleotide sequence ID" value="NZ_CP080507.1"/>
</dbReference>
<dbReference type="GO" id="GO:0016757">
    <property type="term" value="F:glycosyltransferase activity"/>
    <property type="evidence" value="ECO:0007669"/>
    <property type="project" value="InterPro"/>
</dbReference>
<accession>A0A8F9TYI5</accession>
<sequence length="395" mass="43581">MSASPAPSRLRITIVQGAFLPVPPLLGGAVEKAWFALGRAFAAAGHQVTHIGCTHPQLPRRERDAGVDYIRVPGSAATTSTWRLKLRDLQYSLRARRELPPADVLVTNTFWLPLLERRRSRGRVYVHVARFPKGQLRFYPRRAVLQTVSEPIRAAILREAGPAANVHVVPYPLAPLYLNERAPSQPVVLYAGRLHPEKGVHLLIEAFARLQTEGAASNWRLRIIGPWEAAHGGGGAAYRAQLETLAQRAPGRVEFTGPLFNETELVANYRSAAVFCYPSLAERGETFGLAVLEAMGSGSAPIVSDLSCFRDFVRPEENGLVFNHRAPDAGGELARSLRRVIENSDLRERLALGAWQTARDYALTTVADRYVDDFLSILENPIAKHCPTLDELSQP</sequence>
<dbReference type="EMBL" id="CP080507">
    <property type="protein sequence ID" value="QYM80337.1"/>
    <property type="molecule type" value="Genomic_DNA"/>
</dbReference>
<dbReference type="AlphaFoldDB" id="A0A8F9TYI5"/>
<evidence type="ECO:0000313" key="2">
    <source>
        <dbReference type="EMBL" id="QYM80337.1"/>
    </source>
</evidence>
<dbReference type="Gene3D" id="3.40.50.2000">
    <property type="entry name" value="Glycogen Phosphorylase B"/>
    <property type="match status" value="2"/>
</dbReference>
<protein>
    <submittedName>
        <fullName evidence="2">Glycosyltransferase family 4 protein</fullName>
    </submittedName>
</protein>
<dbReference type="Pfam" id="PF00534">
    <property type="entry name" value="Glycos_transf_1"/>
    <property type="match status" value="1"/>
</dbReference>
<name>A0A8F9TYI5_9BACT</name>
<reference evidence="2" key="1">
    <citation type="submission" date="2021-08" db="EMBL/GenBank/DDBJ databases">
        <title>Genome of a novel bacterium of the phylum Verrucomicrobia, Oleiharenicola sp. KSB-15.</title>
        <authorList>
            <person name="Chung J.-H."/>
            <person name="Ahn J.-H."/>
            <person name="Yoon Y."/>
            <person name="Kim D.-Y."/>
            <person name="An S.-H."/>
            <person name="Park I."/>
            <person name="Yeon J."/>
        </authorList>
    </citation>
    <scope>NUCLEOTIDE SEQUENCE</scope>
    <source>
        <strain evidence="2">KSB-15</strain>
    </source>
</reference>
<dbReference type="InterPro" id="IPR050194">
    <property type="entry name" value="Glycosyltransferase_grp1"/>
</dbReference>
<dbReference type="KEGG" id="ole:K0B96_06920"/>
<dbReference type="CDD" id="cd03801">
    <property type="entry name" value="GT4_PimA-like"/>
    <property type="match status" value="1"/>
</dbReference>
<feature type="domain" description="Glycosyl transferase family 1" evidence="1">
    <location>
        <begin position="183"/>
        <end position="351"/>
    </location>
</feature>
<organism evidence="2 3">
    <name type="scientific">Horticoccus luteus</name>
    <dbReference type="NCBI Taxonomy" id="2862869"/>
    <lineage>
        <taxon>Bacteria</taxon>
        <taxon>Pseudomonadati</taxon>
        <taxon>Verrucomicrobiota</taxon>
        <taxon>Opitutia</taxon>
        <taxon>Opitutales</taxon>
        <taxon>Opitutaceae</taxon>
        <taxon>Horticoccus</taxon>
    </lineage>
</organism>